<keyword evidence="6" id="KW-0597">Phosphoprotein</keyword>
<dbReference type="Pfam" id="PF00512">
    <property type="entry name" value="HisKA"/>
    <property type="match status" value="1"/>
</dbReference>
<keyword evidence="10 19" id="KW-0418">Kinase</keyword>
<feature type="transmembrane region" description="Helical" evidence="17">
    <location>
        <begin position="17"/>
        <end position="38"/>
    </location>
</feature>
<proteinExistence type="predicted"/>
<evidence type="ECO:0000256" key="12">
    <source>
        <dbReference type="ARBA" id="ARBA00022989"/>
    </source>
</evidence>
<dbReference type="InterPro" id="IPR003594">
    <property type="entry name" value="HATPase_dom"/>
</dbReference>
<evidence type="ECO:0000256" key="13">
    <source>
        <dbReference type="ARBA" id="ARBA00023012"/>
    </source>
</evidence>
<dbReference type="SUPFAM" id="SSF55874">
    <property type="entry name" value="ATPase domain of HSP90 chaperone/DNA topoisomerase II/histidine kinase"/>
    <property type="match status" value="1"/>
</dbReference>
<dbReference type="GO" id="GO:0000155">
    <property type="term" value="F:phosphorelay sensor kinase activity"/>
    <property type="evidence" value="ECO:0007669"/>
    <property type="project" value="InterPro"/>
</dbReference>
<keyword evidence="12 17" id="KW-1133">Transmembrane helix</keyword>
<dbReference type="PANTHER" id="PTHR43065:SF46">
    <property type="entry name" value="C4-DICARBOXYLATE TRANSPORT SENSOR PROTEIN DCTB"/>
    <property type="match status" value="1"/>
</dbReference>
<dbReference type="InterPro" id="IPR005467">
    <property type="entry name" value="His_kinase_dom"/>
</dbReference>
<dbReference type="GO" id="GO:0005524">
    <property type="term" value="F:ATP binding"/>
    <property type="evidence" value="ECO:0007669"/>
    <property type="project" value="UniProtKB-KW"/>
</dbReference>
<evidence type="ECO:0000256" key="14">
    <source>
        <dbReference type="ARBA" id="ARBA00023136"/>
    </source>
</evidence>
<name>A0A285PB94_9HYPH</name>
<evidence type="ECO:0000256" key="16">
    <source>
        <dbReference type="ARBA" id="ARBA00073143"/>
    </source>
</evidence>
<comment type="function">
    <text evidence="15">Member of the two-component regulatory system DctB/DctD involved in the transport of C4-dicarboxylates. DctB functions as a membrane-associated protein kinase that phosphorylates DctD in response to environmental signals.</text>
</comment>
<evidence type="ECO:0000256" key="6">
    <source>
        <dbReference type="ARBA" id="ARBA00022553"/>
    </source>
</evidence>
<gene>
    <name evidence="19" type="ORF">SAMN06265368_2076</name>
</gene>
<keyword evidence="4" id="KW-1003">Cell membrane</keyword>
<evidence type="ECO:0000256" key="2">
    <source>
        <dbReference type="ARBA" id="ARBA00004429"/>
    </source>
</evidence>
<dbReference type="AlphaFoldDB" id="A0A285PB94"/>
<dbReference type="FunFam" id="1.10.287.130:FF:000049">
    <property type="entry name" value="C4-dicarboxylate transport sensor protein DctB"/>
    <property type="match status" value="1"/>
</dbReference>
<comment type="catalytic activity">
    <reaction evidence="1">
        <text>ATP + protein L-histidine = ADP + protein N-phospho-L-histidine.</text>
        <dbReference type="EC" id="2.7.13.3"/>
    </reaction>
</comment>
<dbReference type="Gene3D" id="3.30.565.10">
    <property type="entry name" value="Histidine kinase-like ATPase, C-terminal domain"/>
    <property type="match status" value="1"/>
</dbReference>
<feature type="transmembrane region" description="Helical" evidence="17">
    <location>
        <begin position="288"/>
        <end position="314"/>
    </location>
</feature>
<dbReference type="PANTHER" id="PTHR43065">
    <property type="entry name" value="SENSOR HISTIDINE KINASE"/>
    <property type="match status" value="1"/>
</dbReference>
<evidence type="ECO:0000256" key="17">
    <source>
        <dbReference type="SAM" id="Phobius"/>
    </source>
</evidence>
<dbReference type="EC" id="2.7.13.3" evidence="3"/>
<keyword evidence="5" id="KW-0997">Cell inner membrane</keyword>
<dbReference type="Pfam" id="PF02518">
    <property type="entry name" value="HATPase_c"/>
    <property type="match status" value="1"/>
</dbReference>
<evidence type="ECO:0000256" key="10">
    <source>
        <dbReference type="ARBA" id="ARBA00022777"/>
    </source>
</evidence>
<reference evidence="19 20" key="1">
    <citation type="submission" date="2017-09" db="EMBL/GenBank/DDBJ databases">
        <authorList>
            <person name="Ehlers B."/>
            <person name="Leendertz F.H."/>
        </authorList>
    </citation>
    <scope>NUCLEOTIDE SEQUENCE [LARGE SCALE GENOMIC DNA]</scope>
    <source>
        <strain evidence="19 20">DSM 18289</strain>
    </source>
</reference>
<accession>A0A285PB94</accession>
<dbReference type="InterPro" id="IPR004358">
    <property type="entry name" value="Sig_transdc_His_kin-like_C"/>
</dbReference>
<dbReference type="PROSITE" id="PS50109">
    <property type="entry name" value="HIS_KIN"/>
    <property type="match status" value="1"/>
</dbReference>
<keyword evidence="9" id="KW-0547">Nucleotide-binding</keyword>
<dbReference type="InterPro" id="IPR036890">
    <property type="entry name" value="HATPase_C_sf"/>
</dbReference>
<dbReference type="CDD" id="cd00082">
    <property type="entry name" value="HisKA"/>
    <property type="match status" value="1"/>
</dbReference>
<dbReference type="SMART" id="SM00387">
    <property type="entry name" value="HATPase_c"/>
    <property type="match status" value="1"/>
</dbReference>
<protein>
    <recommendedName>
        <fullName evidence="16">C4-dicarboxylate transport sensor protein DctB</fullName>
        <ecNumber evidence="3">2.7.13.3</ecNumber>
    </recommendedName>
</protein>
<evidence type="ECO:0000313" key="20">
    <source>
        <dbReference type="Proteomes" id="UP000219439"/>
    </source>
</evidence>
<dbReference type="InterPro" id="IPR003661">
    <property type="entry name" value="HisK_dim/P_dom"/>
</dbReference>
<dbReference type="Proteomes" id="UP000219439">
    <property type="component" value="Unassembled WGS sequence"/>
</dbReference>
<dbReference type="EMBL" id="OBEL01000002">
    <property type="protein sequence ID" value="SNZ18999.1"/>
    <property type="molecule type" value="Genomic_DNA"/>
</dbReference>
<evidence type="ECO:0000256" key="7">
    <source>
        <dbReference type="ARBA" id="ARBA00022679"/>
    </source>
</evidence>
<keyword evidence="20" id="KW-1185">Reference proteome</keyword>
<comment type="subcellular location">
    <subcellularLocation>
        <location evidence="2">Cell inner membrane</location>
        <topology evidence="2">Multi-pass membrane protein</topology>
    </subcellularLocation>
</comment>
<feature type="domain" description="Histidine kinase" evidence="18">
    <location>
        <begin position="367"/>
        <end position="584"/>
    </location>
</feature>
<dbReference type="Gene3D" id="1.10.287.130">
    <property type="match status" value="1"/>
</dbReference>
<dbReference type="PRINTS" id="PR00344">
    <property type="entry name" value="BCTRLSENSOR"/>
</dbReference>
<evidence type="ECO:0000256" key="3">
    <source>
        <dbReference type="ARBA" id="ARBA00012438"/>
    </source>
</evidence>
<sequence length="584" mass="63696">MAERVLRPADLARAHRLVLTVAAVFLAIAVMIAGVLGYRLALITSQDQAEARLTLQVQALANSLEKYRLLAPLAARRPDVLSILSNAPDWQEKEAALVTLSQLGVMSSAVEIELTYLNGDRLLVLDHQLIRVSDENGQVGFRPDIVDAFQGRLGRRLPAEKDGQIYIFSSPVRRDGVLVGALSVHVDMSETEENWALSAEPIIAVDASRRVILSNRDGWFGAGFRSVGQPLDDLDLTSEITLLADASLFGPGLVSVRGSRAKQRFVAAIHVDPLLGWTFYALEPLRKPALVAASVGAAVAMFGSFLLGWLWVAFNRQQLQLTQRRKDKASALWLERRVRDRTKELRQTQAGLIHSAKLAAIGQMSAVLSHEYNQPLAAIRSYAENAQLLFEAGKSEQGSDNLVRISKLVDRLAKLSRNLKTFARRPGVDTKAVSVSVILDEAMMLMMPQAKKQGIEIVALSENKTLEVMAGHTRLEQVLINLISNALDAFLDAGLTTGTIRIECFEQDETGIIRVCDNGGGVEDALKGEIFEPFVTSKDKGHGLGLGLPIAFNLVKGFGGQLTLIDAPDPAFTTCFEIRLPLAS</sequence>
<dbReference type="RefSeq" id="WP_170956038.1">
    <property type="nucleotide sequence ID" value="NZ_OBEL01000002.1"/>
</dbReference>
<keyword evidence="8 17" id="KW-0812">Transmembrane</keyword>
<dbReference type="InterPro" id="IPR036097">
    <property type="entry name" value="HisK_dim/P_sf"/>
</dbReference>
<organism evidence="19 20">
    <name type="scientific">Cohaesibacter gelatinilyticus</name>
    <dbReference type="NCBI Taxonomy" id="372072"/>
    <lineage>
        <taxon>Bacteria</taxon>
        <taxon>Pseudomonadati</taxon>
        <taxon>Pseudomonadota</taxon>
        <taxon>Alphaproteobacteria</taxon>
        <taxon>Hyphomicrobiales</taxon>
        <taxon>Cohaesibacteraceae</taxon>
    </lineage>
</organism>
<evidence type="ECO:0000256" key="8">
    <source>
        <dbReference type="ARBA" id="ARBA00022692"/>
    </source>
</evidence>
<keyword evidence="14 17" id="KW-0472">Membrane</keyword>
<evidence type="ECO:0000256" key="11">
    <source>
        <dbReference type="ARBA" id="ARBA00022840"/>
    </source>
</evidence>
<keyword evidence="11" id="KW-0067">ATP-binding</keyword>
<dbReference type="InterPro" id="IPR017055">
    <property type="entry name" value="Sig_transdc_His_kinase_DctB"/>
</dbReference>
<evidence type="ECO:0000256" key="5">
    <source>
        <dbReference type="ARBA" id="ARBA00022519"/>
    </source>
</evidence>
<evidence type="ECO:0000256" key="9">
    <source>
        <dbReference type="ARBA" id="ARBA00022741"/>
    </source>
</evidence>
<evidence type="ECO:0000313" key="19">
    <source>
        <dbReference type="EMBL" id="SNZ18999.1"/>
    </source>
</evidence>
<dbReference type="SMART" id="SM00388">
    <property type="entry name" value="HisKA"/>
    <property type="match status" value="1"/>
</dbReference>
<evidence type="ECO:0000256" key="4">
    <source>
        <dbReference type="ARBA" id="ARBA00022475"/>
    </source>
</evidence>
<evidence type="ECO:0000256" key="1">
    <source>
        <dbReference type="ARBA" id="ARBA00000085"/>
    </source>
</evidence>
<keyword evidence="13" id="KW-0902">Two-component regulatory system</keyword>
<dbReference type="GO" id="GO:0005886">
    <property type="term" value="C:plasma membrane"/>
    <property type="evidence" value="ECO:0007669"/>
    <property type="project" value="UniProtKB-SubCell"/>
</dbReference>
<evidence type="ECO:0000256" key="15">
    <source>
        <dbReference type="ARBA" id="ARBA00059004"/>
    </source>
</evidence>
<dbReference type="SUPFAM" id="SSF47384">
    <property type="entry name" value="Homodimeric domain of signal transducing histidine kinase"/>
    <property type="match status" value="1"/>
</dbReference>
<dbReference type="PIRSF" id="PIRSF036431">
    <property type="entry name" value="STHK_DctB"/>
    <property type="match status" value="1"/>
</dbReference>
<evidence type="ECO:0000259" key="18">
    <source>
        <dbReference type="PROSITE" id="PS50109"/>
    </source>
</evidence>
<keyword evidence="7" id="KW-0808">Transferase</keyword>